<feature type="compositionally biased region" description="Basic and acidic residues" evidence="3">
    <location>
        <begin position="1"/>
        <end position="10"/>
    </location>
</feature>
<proteinExistence type="predicted"/>
<sequence>MDNVRKEGRWAKKRRLRREEEERDKEEKAEYRDIGRLKIQSMYKAGFGRSRASDKLKGMTSDKIYSKSTFETYKKQYRYFCDYLKEQKPEVKTMDQAKNSVNDYLLYLIEKRKSAYSINTIKSALAKVFEAPTTDFIKTPERTRANIARSRYDAIRDKDLSAKTEQKYARFTSAFGLRRAEMEQITAEDLLFKDGKYYLNVTKGTKGGRPRVAEIVGISEAETKEIVAWIQSKKGKLFPKLPSHYDNHHYRALYAKRVYNKYARDVNKIPAKERYVMRKDRAGETFDKAAMKIASKFLGHNRISVIAQSYLYD</sequence>
<feature type="compositionally biased region" description="Basic and acidic residues" evidence="3">
    <location>
        <begin position="17"/>
        <end position="27"/>
    </location>
</feature>
<dbReference type="InterPro" id="IPR024456">
    <property type="entry name" value="Integrase_catalytic_putative"/>
</dbReference>
<comment type="caution">
    <text evidence="6">The sequence shown here is derived from an EMBL/GenBank/DDBJ whole genome shotgun (WGS) entry which is preliminary data.</text>
</comment>
<dbReference type="AlphaFoldDB" id="A0A1X1KPD4"/>
<evidence type="ECO:0000259" key="5">
    <source>
        <dbReference type="Pfam" id="PF12835"/>
    </source>
</evidence>
<dbReference type="InterPro" id="IPR013762">
    <property type="entry name" value="Integrase-like_cat_sf"/>
</dbReference>
<keyword evidence="2" id="KW-0233">DNA recombination</keyword>
<gene>
    <name evidence="6" type="ORF">B7696_00240</name>
</gene>
<evidence type="ECO:0000313" key="6">
    <source>
        <dbReference type="EMBL" id="ORP01169.1"/>
    </source>
</evidence>
<dbReference type="Proteomes" id="UP000193234">
    <property type="component" value="Unassembled WGS sequence"/>
</dbReference>
<keyword evidence="1" id="KW-0238">DNA-binding</keyword>
<dbReference type="Gene3D" id="1.10.443.10">
    <property type="entry name" value="Intergrase catalytic core"/>
    <property type="match status" value="1"/>
</dbReference>
<evidence type="ECO:0000259" key="4">
    <source>
        <dbReference type="Pfam" id="PF02899"/>
    </source>
</evidence>
<dbReference type="InterPro" id="IPR004107">
    <property type="entry name" value="Integrase_SAM-like_N"/>
</dbReference>
<dbReference type="GO" id="GO:0015074">
    <property type="term" value="P:DNA integration"/>
    <property type="evidence" value="ECO:0007669"/>
    <property type="project" value="InterPro"/>
</dbReference>
<feature type="domain" description="Integrase SAM-like N-terminal" evidence="4">
    <location>
        <begin position="60"/>
        <end position="130"/>
    </location>
</feature>
<accession>A0A1X1KPD4</accession>
<dbReference type="Pfam" id="PF12835">
    <property type="entry name" value="Integrase_1"/>
    <property type="match status" value="1"/>
</dbReference>
<dbReference type="Gene3D" id="1.10.150.130">
    <property type="match status" value="1"/>
</dbReference>
<evidence type="ECO:0000313" key="7">
    <source>
        <dbReference type="Proteomes" id="UP000193234"/>
    </source>
</evidence>
<name>A0A1X1KPD4_STRMT</name>
<feature type="region of interest" description="Disordered" evidence="3">
    <location>
        <begin position="1"/>
        <end position="27"/>
    </location>
</feature>
<reference evidence="6 7" key="1">
    <citation type="journal article" date="2016" name="Eur. J. Clin. Microbiol. Infect. Dis.">
        <title>Whole genome sequencing as a tool for phylogenetic analysis of clinical strains of Mitis group streptococci.</title>
        <authorList>
            <person name="Rasmussen L.H."/>
            <person name="Dargis R."/>
            <person name="Hojholt K."/>
            <person name="Christensen J.J."/>
            <person name="Skovgaard O."/>
            <person name="Justesen U.S."/>
            <person name="Rosenvinge F.S."/>
            <person name="Moser C."/>
            <person name="Lukjancenko O."/>
            <person name="Rasmussen S."/>
            <person name="Nielsen X.C."/>
        </authorList>
    </citation>
    <scope>NUCLEOTIDE SEQUENCE [LARGE SCALE GENOMIC DNA]</scope>
    <source>
        <strain evidence="6 7">RH_12363_08</strain>
    </source>
</reference>
<dbReference type="EMBL" id="NCVJ01000013">
    <property type="protein sequence ID" value="ORP01169.1"/>
    <property type="molecule type" value="Genomic_DNA"/>
</dbReference>
<evidence type="ECO:0000256" key="3">
    <source>
        <dbReference type="SAM" id="MobiDB-lite"/>
    </source>
</evidence>
<protein>
    <submittedName>
        <fullName evidence="6">Uncharacterized protein</fullName>
    </submittedName>
</protein>
<dbReference type="GO" id="GO:0003677">
    <property type="term" value="F:DNA binding"/>
    <property type="evidence" value="ECO:0007669"/>
    <property type="project" value="UniProtKB-KW"/>
</dbReference>
<evidence type="ECO:0000256" key="2">
    <source>
        <dbReference type="ARBA" id="ARBA00023172"/>
    </source>
</evidence>
<dbReference type="GO" id="GO:0006310">
    <property type="term" value="P:DNA recombination"/>
    <property type="evidence" value="ECO:0007669"/>
    <property type="project" value="UniProtKB-KW"/>
</dbReference>
<dbReference type="SUPFAM" id="SSF56349">
    <property type="entry name" value="DNA breaking-rejoining enzymes"/>
    <property type="match status" value="1"/>
</dbReference>
<evidence type="ECO:0000256" key="1">
    <source>
        <dbReference type="ARBA" id="ARBA00023125"/>
    </source>
</evidence>
<dbReference type="RefSeq" id="WP_084861485.1">
    <property type="nucleotide sequence ID" value="NZ_NCVJ01000013.1"/>
</dbReference>
<dbReference type="InterPro" id="IPR010998">
    <property type="entry name" value="Integrase_recombinase_N"/>
</dbReference>
<dbReference type="Pfam" id="PF02899">
    <property type="entry name" value="Phage_int_SAM_1"/>
    <property type="match status" value="1"/>
</dbReference>
<feature type="domain" description="Integrase catalytic" evidence="5">
    <location>
        <begin position="141"/>
        <end position="252"/>
    </location>
</feature>
<organism evidence="6 7">
    <name type="scientific">Streptococcus mitis</name>
    <dbReference type="NCBI Taxonomy" id="28037"/>
    <lineage>
        <taxon>Bacteria</taxon>
        <taxon>Bacillati</taxon>
        <taxon>Bacillota</taxon>
        <taxon>Bacilli</taxon>
        <taxon>Lactobacillales</taxon>
        <taxon>Streptococcaceae</taxon>
        <taxon>Streptococcus</taxon>
        <taxon>Streptococcus mitis group</taxon>
    </lineage>
</organism>
<dbReference type="InterPro" id="IPR011010">
    <property type="entry name" value="DNA_brk_join_enz"/>
</dbReference>